<protein>
    <recommendedName>
        <fullName evidence="4">Phosphoinositide phospholipase C</fullName>
        <ecNumber evidence="4">3.1.4.11</ecNumber>
    </recommendedName>
</protein>
<dbReference type="SUPFAM" id="SSF49562">
    <property type="entry name" value="C2 domain (Calcium/lipid-binding domain, CaLB)"/>
    <property type="match status" value="1"/>
</dbReference>
<dbReference type="Proteomes" id="UP001318860">
    <property type="component" value="Unassembled WGS sequence"/>
</dbReference>
<dbReference type="InterPro" id="IPR015359">
    <property type="entry name" value="PLC_EF-hand-like"/>
</dbReference>
<dbReference type="PANTHER" id="PTHR10336:SF101">
    <property type="entry name" value="PHOSPHOINOSITIDE PHOSPHOLIPASE C 6"/>
    <property type="match status" value="1"/>
</dbReference>
<sequence length="586" mass="67365">MGSYNYYKMFGCFNRKFKISESEPPPDVREAFWRYADGGAHMTADQLRNFMVHHQREEGCTAVDVEGIMQHVFNHRHHAERRHHFTLEDFFYFLFHDDLNGPINPQVHHDMTAPLQHYFIYTGHNSYLTGNQLSSDCSEIPIVKSLENGVRGIELDLWPNSGKDNVHVLHGRTLTTPVPLIKCLKSIKEHAFVKSPYPVIITLEDHLTPELQAKVAEMVTQIFGDMLYCPESGCLEEFPSPEALKHKIILSTKPPKEYLGSNNNKDGETSSPKEKDSSDDEAEPNYDKVRECLQTKQSDSDEEDSDNFSQKAGSIAAPEYKRLIAIHAGNAKKKGLRQVLRIRINSAIRLSLSEQELEKAAALYATDVVRFTQKNIMRVFPKGTRVTSSNFRPTNGWIHGAQMVAFNMQGYGKSLWMMHGLFRSNGGCGYFKKPDLLMKKNSNNEVFDPKLPWPVRKTLKVIVYMGDGWRLDFSHTHFDAYSPPDFYTKIYILGVPADDAKRKTRIIEDDWAPYWDQEFTFPLRIPELALLRIEVREYDRSDKDDFGGQTCLPVSELRPGIRAVPLYDKKGQKLKSVRLLMRFQFE</sequence>
<feature type="domain" description="C2" evidence="6">
    <location>
        <begin position="439"/>
        <end position="568"/>
    </location>
</feature>
<dbReference type="InterPro" id="IPR011992">
    <property type="entry name" value="EF-hand-dom_pair"/>
</dbReference>
<evidence type="ECO:0000256" key="4">
    <source>
        <dbReference type="RuleBase" id="RU361133"/>
    </source>
</evidence>
<dbReference type="SUPFAM" id="SSF51695">
    <property type="entry name" value="PLC-like phosphodiesterases"/>
    <property type="match status" value="1"/>
</dbReference>
<dbReference type="InterPro" id="IPR017946">
    <property type="entry name" value="PLC-like_Pdiesterase_TIM-brl"/>
</dbReference>
<dbReference type="PROSITE" id="PS50007">
    <property type="entry name" value="PIPLC_X_DOMAIN"/>
    <property type="match status" value="1"/>
</dbReference>
<dbReference type="CDD" id="cd00275">
    <property type="entry name" value="C2_PLC_like"/>
    <property type="match status" value="1"/>
</dbReference>
<comment type="caution">
    <text evidence="8">The sequence shown here is derived from an EMBL/GenBank/DDBJ whole genome shotgun (WGS) entry which is preliminary data.</text>
</comment>
<keyword evidence="4" id="KW-0443">Lipid metabolism</keyword>
<comment type="catalytic activity">
    <reaction evidence="1 4">
        <text>a 1,2-diacyl-sn-glycero-3-phospho-(1D-myo-inositol-4,5-bisphosphate) + H2O = 1D-myo-inositol 1,4,5-trisphosphate + a 1,2-diacyl-sn-glycerol + H(+)</text>
        <dbReference type="Rhea" id="RHEA:33179"/>
        <dbReference type="ChEBI" id="CHEBI:15377"/>
        <dbReference type="ChEBI" id="CHEBI:15378"/>
        <dbReference type="ChEBI" id="CHEBI:17815"/>
        <dbReference type="ChEBI" id="CHEBI:58456"/>
        <dbReference type="ChEBI" id="CHEBI:203600"/>
        <dbReference type="EC" id="3.1.4.11"/>
    </reaction>
</comment>
<dbReference type="PROSITE" id="PS50008">
    <property type="entry name" value="PIPLC_Y_DOMAIN"/>
    <property type="match status" value="1"/>
</dbReference>
<gene>
    <name evidence="8" type="ORF">DH2020_010379</name>
</gene>
<evidence type="ECO:0000313" key="8">
    <source>
        <dbReference type="EMBL" id="KAK6156131.1"/>
    </source>
</evidence>
<feature type="compositionally biased region" description="Basic and acidic residues" evidence="5">
    <location>
        <begin position="265"/>
        <end position="276"/>
    </location>
</feature>
<proteinExistence type="predicted"/>
<evidence type="ECO:0000256" key="1">
    <source>
        <dbReference type="ARBA" id="ARBA00001195"/>
    </source>
</evidence>
<comment type="subcellular location">
    <subcellularLocation>
        <location evidence="2">Cell membrane</location>
        <topology evidence="2">Peripheral membrane protein</topology>
    </subcellularLocation>
</comment>
<dbReference type="Gene3D" id="1.10.238.10">
    <property type="entry name" value="EF-hand"/>
    <property type="match status" value="1"/>
</dbReference>
<evidence type="ECO:0000259" key="7">
    <source>
        <dbReference type="PROSITE" id="PS50008"/>
    </source>
</evidence>
<evidence type="ECO:0000256" key="3">
    <source>
        <dbReference type="ARBA" id="ARBA00023224"/>
    </source>
</evidence>
<keyword evidence="9" id="KW-1185">Reference proteome</keyword>
<dbReference type="Gene3D" id="3.20.20.190">
    <property type="entry name" value="Phosphatidylinositol (PI) phosphodiesterase"/>
    <property type="match status" value="1"/>
</dbReference>
<dbReference type="EC" id="3.1.4.11" evidence="4"/>
<feature type="region of interest" description="Disordered" evidence="5">
    <location>
        <begin position="255"/>
        <end position="286"/>
    </location>
</feature>
<dbReference type="InterPro" id="IPR001711">
    <property type="entry name" value="PLipase_C_Pinositol-sp_Y"/>
</dbReference>
<evidence type="ECO:0000313" key="9">
    <source>
        <dbReference type="Proteomes" id="UP001318860"/>
    </source>
</evidence>
<evidence type="ECO:0000256" key="5">
    <source>
        <dbReference type="SAM" id="MobiDB-lite"/>
    </source>
</evidence>
<dbReference type="SUPFAM" id="SSF47473">
    <property type="entry name" value="EF-hand"/>
    <property type="match status" value="1"/>
</dbReference>
<dbReference type="InterPro" id="IPR000909">
    <property type="entry name" value="PLipase_C_PInositol-sp_X_dom"/>
</dbReference>
<dbReference type="Pfam" id="PF00168">
    <property type="entry name" value="C2"/>
    <property type="match status" value="1"/>
</dbReference>
<dbReference type="InterPro" id="IPR001192">
    <property type="entry name" value="PI-PLC_fam"/>
</dbReference>
<dbReference type="Pfam" id="PF00388">
    <property type="entry name" value="PI-PLC-X"/>
    <property type="match status" value="1"/>
</dbReference>
<keyword evidence="3" id="KW-0807">Transducer</keyword>
<dbReference type="Gene3D" id="2.60.40.150">
    <property type="entry name" value="C2 domain"/>
    <property type="match status" value="1"/>
</dbReference>
<feature type="domain" description="PI-PLC Y-box" evidence="7">
    <location>
        <begin position="351"/>
        <end position="437"/>
    </location>
</feature>
<dbReference type="EMBL" id="JABTTQ020000005">
    <property type="protein sequence ID" value="KAK6156131.1"/>
    <property type="molecule type" value="Genomic_DNA"/>
</dbReference>
<organism evidence="8 9">
    <name type="scientific">Rehmannia glutinosa</name>
    <name type="common">Chinese foxglove</name>
    <dbReference type="NCBI Taxonomy" id="99300"/>
    <lineage>
        <taxon>Eukaryota</taxon>
        <taxon>Viridiplantae</taxon>
        <taxon>Streptophyta</taxon>
        <taxon>Embryophyta</taxon>
        <taxon>Tracheophyta</taxon>
        <taxon>Spermatophyta</taxon>
        <taxon>Magnoliopsida</taxon>
        <taxon>eudicotyledons</taxon>
        <taxon>Gunneridae</taxon>
        <taxon>Pentapetalae</taxon>
        <taxon>asterids</taxon>
        <taxon>lamiids</taxon>
        <taxon>Lamiales</taxon>
        <taxon>Orobanchaceae</taxon>
        <taxon>Rehmannieae</taxon>
        <taxon>Rehmannia</taxon>
    </lineage>
</organism>
<reference evidence="8 9" key="1">
    <citation type="journal article" date="2021" name="Comput. Struct. Biotechnol. J.">
        <title>De novo genome assembly of the potent medicinal plant Rehmannia glutinosa using nanopore technology.</title>
        <authorList>
            <person name="Ma L."/>
            <person name="Dong C."/>
            <person name="Song C."/>
            <person name="Wang X."/>
            <person name="Zheng X."/>
            <person name="Niu Y."/>
            <person name="Chen S."/>
            <person name="Feng W."/>
        </authorList>
    </citation>
    <scope>NUCLEOTIDE SEQUENCE [LARGE SCALE GENOMIC DNA]</scope>
    <source>
        <strain evidence="8">DH-2019</strain>
    </source>
</reference>
<dbReference type="Pfam" id="PF00387">
    <property type="entry name" value="PI-PLC-Y"/>
    <property type="match status" value="1"/>
</dbReference>
<accession>A0ABR0XAI1</accession>
<dbReference type="InterPro" id="IPR000008">
    <property type="entry name" value="C2_dom"/>
</dbReference>
<keyword evidence="4" id="KW-0378">Hydrolase</keyword>
<dbReference type="PRINTS" id="PR00390">
    <property type="entry name" value="PHPHLIPASEC"/>
</dbReference>
<dbReference type="SMART" id="SM00239">
    <property type="entry name" value="C2"/>
    <property type="match status" value="1"/>
</dbReference>
<name>A0ABR0XAI1_REHGL</name>
<dbReference type="PANTHER" id="PTHR10336">
    <property type="entry name" value="PHOSPHOINOSITIDE-SPECIFIC PHOSPHOLIPASE C FAMILY PROTEIN"/>
    <property type="match status" value="1"/>
</dbReference>
<dbReference type="PROSITE" id="PS50004">
    <property type="entry name" value="C2"/>
    <property type="match status" value="1"/>
</dbReference>
<evidence type="ECO:0000259" key="6">
    <source>
        <dbReference type="PROSITE" id="PS50004"/>
    </source>
</evidence>
<keyword evidence="4" id="KW-0442">Lipid degradation</keyword>
<dbReference type="InterPro" id="IPR035892">
    <property type="entry name" value="C2_domain_sf"/>
</dbReference>
<evidence type="ECO:0000256" key="2">
    <source>
        <dbReference type="ARBA" id="ARBA00004202"/>
    </source>
</evidence>
<dbReference type="SMART" id="SM00148">
    <property type="entry name" value="PLCXc"/>
    <property type="match status" value="1"/>
</dbReference>
<dbReference type="Pfam" id="PF09279">
    <property type="entry name" value="EF-hand_like"/>
    <property type="match status" value="1"/>
</dbReference>
<dbReference type="SMART" id="SM00149">
    <property type="entry name" value="PLCYc"/>
    <property type="match status" value="1"/>
</dbReference>